<feature type="transmembrane region" description="Helical" evidence="7">
    <location>
        <begin position="275"/>
        <end position="295"/>
    </location>
</feature>
<evidence type="ECO:0000313" key="11">
    <source>
        <dbReference type="Proteomes" id="UP000092445"/>
    </source>
</evidence>
<evidence type="ECO:0000313" key="10">
    <source>
        <dbReference type="EnsemblMetazoa" id="GPAI002323-PA"/>
    </source>
</evidence>
<keyword evidence="11" id="KW-1185">Reference proteome</keyword>
<dbReference type="Pfam" id="PF19272">
    <property type="entry name" value="ASMase_C"/>
    <property type="match status" value="1"/>
</dbReference>
<dbReference type="InterPro" id="IPR045473">
    <property type="entry name" value="ASM_C"/>
</dbReference>
<keyword evidence="6" id="KW-0325">Glycoprotein</keyword>
<feature type="transmembrane region" description="Helical" evidence="7">
    <location>
        <begin position="210"/>
        <end position="231"/>
    </location>
</feature>
<dbReference type="AlphaFoldDB" id="A0A1A9Z333"/>
<comment type="subcellular location">
    <subcellularLocation>
        <location evidence="1">Membrane</location>
    </subcellularLocation>
</comment>
<keyword evidence="4 7" id="KW-1133">Transmembrane helix</keyword>
<evidence type="ECO:0000259" key="8">
    <source>
        <dbReference type="Pfam" id="PF01490"/>
    </source>
</evidence>
<reference evidence="11" key="1">
    <citation type="submission" date="2014-03" db="EMBL/GenBank/DDBJ databases">
        <authorList>
            <person name="Aksoy S."/>
            <person name="Warren W."/>
            <person name="Wilson R.K."/>
        </authorList>
    </citation>
    <scope>NUCLEOTIDE SEQUENCE [LARGE SCALE GENOMIC DNA]</scope>
    <source>
        <strain evidence="11">IAEA</strain>
    </source>
</reference>
<feature type="transmembrane region" description="Helical" evidence="7">
    <location>
        <begin position="168"/>
        <end position="190"/>
    </location>
</feature>
<feature type="transmembrane region" description="Helical" evidence="7">
    <location>
        <begin position="236"/>
        <end position="255"/>
    </location>
</feature>
<feature type="transmembrane region" description="Helical" evidence="7">
    <location>
        <begin position="78"/>
        <end position="100"/>
    </location>
</feature>
<name>A0A1A9Z333_GLOPL</name>
<evidence type="ECO:0000256" key="7">
    <source>
        <dbReference type="SAM" id="Phobius"/>
    </source>
</evidence>
<feature type="transmembrane region" description="Helical" evidence="7">
    <location>
        <begin position="106"/>
        <end position="127"/>
    </location>
</feature>
<dbReference type="Pfam" id="PF01490">
    <property type="entry name" value="Aa_trans"/>
    <property type="match status" value="1"/>
</dbReference>
<dbReference type="SUPFAM" id="SSF56300">
    <property type="entry name" value="Metallo-dependent phosphatases"/>
    <property type="match status" value="1"/>
</dbReference>
<dbReference type="STRING" id="7398.A0A1A9Z333"/>
<protein>
    <submittedName>
        <fullName evidence="10">Uncharacterized protein</fullName>
    </submittedName>
</protein>
<evidence type="ECO:0000256" key="6">
    <source>
        <dbReference type="ARBA" id="ARBA00023180"/>
    </source>
</evidence>
<feature type="domain" description="Amino acid transporter transmembrane" evidence="8">
    <location>
        <begin position="80"/>
        <end position="363"/>
    </location>
</feature>
<dbReference type="PANTHER" id="PTHR10340:SF57">
    <property type="entry name" value="METALLOPHOS DOMAIN-CONTAINING PROTEIN"/>
    <property type="match status" value="1"/>
</dbReference>
<dbReference type="InterPro" id="IPR013057">
    <property type="entry name" value="AA_transpt_TM"/>
</dbReference>
<accession>A0A1A9Z333</accession>
<keyword evidence="3" id="KW-0378">Hydrolase</keyword>
<reference evidence="10" key="2">
    <citation type="submission" date="2020-05" db="UniProtKB">
        <authorList>
            <consortium name="EnsemblMetazoa"/>
        </authorList>
    </citation>
    <scope>IDENTIFICATION</scope>
    <source>
        <strain evidence="10">IAEA</strain>
    </source>
</reference>
<dbReference type="PANTHER" id="PTHR10340">
    <property type="entry name" value="SPHINGOMYELIN PHOSPHODIESTERASE"/>
    <property type="match status" value="1"/>
</dbReference>
<evidence type="ECO:0000256" key="3">
    <source>
        <dbReference type="ARBA" id="ARBA00022801"/>
    </source>
</evidence>
<keyword evidence="2 7" id="KW-0812">Transmembrane</keyword>
<feature type="transmembrane region" description="Helical" evidence="7">
    <location>
        <begin position="307"/>
        <end position="333"/>
    </location>
</feature>
<evidence type="ECO:0000256" key="5">
    <source>
        <dbReference type="ARBA" id="ARBA00023136"/>
    </source>
</evidence>
<evidence type="ECO:0000256" key="4">
    <source>
        <dbReference type="ARBA" id="ARBA00022989"/>
    </source>
</evidence>
<evidence type="ECO:0000259" key="9">
    <source>
        <dbReference type="Pfam" id="PF19272"/>
    </source>
</evidence>
<feature type="domain" description="Sphingomyelin phosphodiesterase C-terminal" evidence="9">
    <location>
        <begin position="462"/>
        <end position="599"/>
    </location>
</feature>
<dbReference type="GO" id="GO:0005615">
    <property type="term" value="C:extracellular space"/>
    <property type="evidence" value="ECO:0007669"/>
    <property type="project" value="TreeGrafter"/>
</dbReference>
<dbReference type="Proteomes" id="UP000092445">
    <property type="component" value="Unassembled WGS sequence"/>
</dbReference>
<dbReference type="EnsemblMetazoa" id="GPAI002323-RA">
    <property type="protein sequence ID" value="GPAI002323-PA"/>
    <property type="gene ID" value="GPAI002323"/>
</dbReference>
<evidence type="ECO:0000256" key="2">
    <source>
        <dbReference type="ARBA" id="ARBA00022692"/>
    </source>
</evidence>
<dbReference type="GO" id="GO:0008081">
    <property type="term" value="F:phosphoric diester hydrolase activity"/>
    <property type="evidence" value="ECO:0007669"/>
    <property type="project" value="TreeGrafter"/>
</dbReference>
<sequence>MANAERALVPYNPERRVVPYNPGGALVPYNPETALIPYSQERGLVPLVRGDVYQGALVRPSFYDSFNQRLMLRGRSDVLSFICIFKGFMGCGIFAMPAAFMHGGTWWTLTHLLAFSGILYGCIYMLVNCAHTLESRYRIPVMSYSQLGMTAVVHGPPFLSGFYQIPKLLINFFQFFASTCLCGLYVMFITHNMCDVGDFFVPSNIIDFQMWRPFVLAVAVALILPCILCYLNLYCLLGTLAQLLALGLGFINYVFTDLPEASEVTTAFLPEKNIQYVFLMCGIIMYLIEGITIVMPIENTMNNPRHLIGCPSVLLTGMLLVTAFKAVVGLTGYMKYKHQTLPFITSNMPKDSIAASATSAAIAAITVMGGGDGGGAGGAGGAGGGAFRGFYGYSRVYIVGHIPPGSDERHIGLQQNGHTTFTESNNKRYLELVRKYSSIIQGQFFGHLHSDSFRIIYDDKGKPVSWMMISPSVTPRKMSIGSNNPAMRLYKFDTDSGQVLDYTQYYTDLSAANTNVEPNWVPEYNLTHYYALTDISAISLHNFVDRFTSGDESWFLKYYRANTVRYHNDRCDAVCMLNHYCAITRIDYKEFRQCLEKEQNALRSKAIRSTLDRKSLYVFALMLLVMNMMRIHGILRWLAWNYTKVITNCQQRCQPLLFGMRRQKSNASITISELHNVYMKPMTTIVKRMRLKVDWADILSSSSHMHCDTKTKDFLVDIKSYRVETVITMTEANKTTTTSATNLVKVRTHTCNYCLQQKPEQSNDVTERFSSISSKARYSMAVMVISAIRAVYSNTFIVKDEEESEIDVCKIISETLVNVFTNTPTHFE</sequence>
<dbReference type="InterPro" id="IPR029052">
    <property type="entry name" value="Metallo-depent_PP-like"/>
</dbReference>
<proteinExistence type="predicted"/>
<organism evidence="10 11">
    <name type="scientific">Glossina pallidipes</name>
    <name type="common">Tsetse fly</name>
    <dbReference type="NCBI Taxonomy" id="7398"/>
    <lineage>
        <taxon>Eukaryota</taxon>
        <taxon>Metazoa</taxon>
        <taxon>Ecdysozoa</taxon>
        <taxon>Arthropoda</taxon>
        <taxon>Hexapoda</taxon>
        <taxon>Insecta</taxon>
        <taxon>Pterygota</taxon>
        <taxon>Neoptera</taxon>
        <taxon>Endopterygota</taxon>
        <taxon>Diptera</taxon>
        <taxon>Brachycera</taxon>
        <taxon>Muscomorpha</taxon>
        <taxon>Hippoboscoidea</taxon>
        <taxon>Glossinidae</taxon>
        <taxon>Glossina</taxon>
    </lineage>
</organism>
<keyword evidence="5 7" id="KW-0472">Membrane</keyword>
<dbReference type="VEuPathDB" id="VectorBase:GPAI002323"/>
<evidence type="ECO:0000256" key="1">
    <source>
        <dbReference type="ARBA" id="ARBA00004370"/>
    </source>
</evidence>
<dbReference type="GO" id="GO:0016020">
    <property type="term" value="C:membrane"/>
    <property type="evidence" value="ECO:0007669"/>
    <property type="project" value="UniProtKB-SubCell"/>
</dbReference>